<dbReference type="Gene3D" id="3.40.462.10">
    <property type="entry name" value="FAD-linked oxidases, C-terminal domain"/>
    <property type="match status" value="1"/>
</dbReference>
<comment type="subunit">
    <text evidence="3">Monomer.</text>
</comment>
<evidence type="ECO:0000256" key="4">
    <source>
        <dbReference type="ARBA" id="ARBA00011928"/>
    </source>
</evidence>
<evidence type="ECO:0000256" key="1">
    <source>
        <dbReference type="ARBA" id="ARBA00001974"/>
    </source>
</evidence>
<dbReference type="EMBL" id="LSRQ01000987">
    <property type="protein sequence ID" value="OAY79910.1"/>
    <property type="molecule type" value="Genomic_DNA"/>
</dbReference>
<dbReference type="InterPro" id="IPR015345">
    <property type="entry name" value="Cytokinin_DH_FAD/cytokin-bd"/>
</dbReference>
<dbReference type="PROSITE" id="PS00862">
    <property type="entry name" value="OX2_COVAL_FAD"/>
    <property type="match status" value="1"/>
</dbReference>
<comment type="caution">
    <text evidence="11">The sequence shown here is derived from an EMBL/GenBank/DDBJ whole genome shotgun (WGS) entry which is preliminary data.</text>
</comment>
<name>A0A199VT91_ANACO</name>
<accession>A0A199VT91</accession>
<evidence type="ECO:0000313" key="12">
    <source>
        <dbReference type="Proteomes" id="UP000092600"/>
    </source>
</evidence>
<dbReference type="PANTHER" id="PTHR13878">
    <property type="entry name" value="GULONOLACTONE OXIDASE"/>
    <property type="match status" value="1"/>
</dbReference>
<proteinExistence type="inferred from homology"/>
<dbReference type="Proteomes" id="UP000092600">
    <property type="component" value="Unassembled WGS sequence"/>
</dbReference>
<evidence type="ECO:0000256" key="8">
    <source>
        <dbReference type="ARBA" id="ARBA00048224"/>
    </source>
</evidence>
<dbReference type="InterPro" id="IPR016166">
    <property type="entry name" value="FAD-bd_PCMH"/>
</dbReference>
<gene>
    <name evidence="11" type="ORF">ACMD2_07117</name>
</gene>
<comment type="cofactor">
    <cofactor evidence="1">
        <name>FAD</name>
        <dbReference type="ChEBI" id="CHEBI:57692"/>
    </cofactor>
</comment>
<keyword evidence="7" id="KW-0560">Oxidoreductase</keyword>
<dbReference type="STRING" id="4615.A0A199VT91"/>
<feature type="signal peptide" evidence="9">
    <location>
        <begin position="1"/>
        <end position="25"/>
    </location>
</feature>
<dbReference type="InterPro" id="IPR050432">
    <property type="entry name" value="FAD-linked_Oxidoreductases_BP"/>
</dbReference>
<keyword evidence="9" id="KW-0732">Signal</keyword>
<dbReference type="SUPFAM" id="SSF55103">
    <property type="entry name" value="FAD-linked oxidases, C-terminal domain"/>
    <property type="match status" value="1"/>
</dbReference>
<dbReference type="Gene3D" id="3.30.43.10">
    <property type="entry name" value="Uridine Diphospho-n-acetylenolpyruvylglucosamine Reductase, domain 2"/>
    <property type="match status" value="1"/>
</dbReference>
<dbReference type="InterPro" id="IPR016169">
    <property type="entry name" value="FAD-bd_PCMH_sub2"/>
</dbReference>
<evidence type="ECO:0000256" key="7">
    <source>
        <dbReference type="ARBA" id="ARBA00023002"/>
    </source>
</evidence>
<dbReference type="SUPFAM" id="SSF56176">
    <property type="entry name" value="FAD-binding/transporter-associated domain-like"/>
    <property type="match status" value="1"/>
</dbReference>
<evidence type="ECO:0000256" key="5">
    <source>
        <dbReference type="ARBA" id="ARBA00022630"/>
    </source>
</evidence>
<dbReference type="InterPro" id="IPR006094">
    <property type="entry name" value="Oxid_FAD_bind_N"/>
</dbReference>
<feature type="chain" id="PRO_5008286104" description="cytokinin dehydrogenase" evidence="9">
    <location>
        <begin position="26"/>
        <end position="434"/>
    </location>
</feature>
<evidence type="ECO:0000256" key="6">
    <source>
        <dbReference type="ARBA" id="ARBA00022827"/>
    </source>
</evidence>
<evidence type="ECO:0000256" key="2">
    <source>
        <dbReference type="ARBA" id="ARBA00005466"/>
    </source>
</evidence>
<dbReference type="PROSITE" id="PS51387">
    <property type="entry name" value="FAD_PCMH"/>
    <property type="match status" value="1"/>
</dbReference>
<dbReference type="PANTHER" id="PTHR13878:SF127">
    <property type="entry name" value="CYTOKININ DEHYDROGENASE 3"/>
    <property type="match status" value="1"/>
</dbReference>
<keyword evidence="6" id="KW-0274">FAD</keyword>
<dbReference type="GO" id="GO:0071949">
    <property type="term" value="F:FAD binding"/>
    <property type="evidence" value="ECO:0007669"/>
    <property type="project" value="InterPro"/>
</dbReference>
<dbReference type="InterPro" id="IPR006093">
    <property type="entry name" value="Oxy_OxRdtase_FAD_BS"/>
</dbReference>
<evidence type="ECO:0000313" key="11">
    <source>
        <dbReference type="EMBL" id="OAY79910.1"/>
    </source>
</evidence>
<comment type="similarity">
    <text evidence="2">Belongs to the oxygen-dependent FAD-linked oxidoreductase family.</text>
</comment>
<evidence type="ECO:0000256" key="9">
    <source>
        <dbReference type="SAM" id="SignalP"/>
    </source>
</evidence>
<reference evidence="11 12" key="1">
    <citation type="journal article" date="2016" name="DNA Res.">
        <title>The draft genome of MD-2 pineapple using hybrid error correction of long reads.</title>
        <authorList>
            <person name="Redwan R.M."/>
            <person name="Saidin A."/>
            <person name="Kumar S.V."/>
        </authorList>
    </citation>
    <scope>NUCLEOTIDE SEQUENCE [LARGE SCALE GENOMIC DNA]</scope>
    <source>
        <strain evidence="12">cv. MD2</strain>
        <tissue evidence="11">Leaf</tissue>
    </source>
</reference>
<keyword evidence="5" id="KW-0285">Flavoprotein</keyword>
<sequence>MAFSPISCFLKVTFLVASLISIVGQLRPPWPRSLPDDLLALDIAPRIRTDPAAAALASADFGNLTAGRPPPAAVLYPSSAGDIAALVRSSYASPRPFPISARGHGHSLRGQATAPGGVVVEMAALGIGRSDRINVSAAGRYADAGGEQLWGDVLRAALRHGLAPRSWTDYLHLTVGGTLSNAGISGQAFRHGPQISNVLELDVITGTGETITCSRDLNPDLFYAVSGGLGQFGIIIRARIALDPAPSMVRWARLIYTDAAAFTVDQERLISPRLGGAGASRLQLDYVEGSIIADHSLIGSWRSSSFFSEPDIVRISALATRRAVRTVYCIEAAIYYDDMTSASVDQELNSLLQELSFEPGFVFTRDVSYVAFLERVHEGEQKLRSVGLWDVPHPWLNIFIPRSRILDFDRGVFKGILKHNKAMGPILIYPMNKS</sequence>
<evidence type="ECO:0000256" key="3">
    <source>
        <dbReference type="ARBA" id="ARBA00011245"/>
    </source>
</evidence>
<dbReference type="Pfam" id="PF09265">
    <property type="entry name" value="Cytokin-bind"/>
    <property type="match status" value="1"/>
</dbReference>
<evidence type="ECO:0000259" key="10">
    <source>
        <dbReference type="PROSITE" id="PS51387"/>
    </source>
</evidence>
<dbReference type="Pfam" id="PF01565">
    <property type="entry name" value="FAD_binding_4"/>
    <property type="match status" value="1"/>
</dbReference>
<dbReference type="EC" id="1.5.99.12" evidence="4"/>
<dbReference type="AlphaFoldDB" id="A0A199VT91"/>
<comment type="catalytic activity">
    <reaction evidence="8">
        <text>N(6)-dimethylallyladenine + A + H2O = 3-methyl-2-butenal + adenine + AH2</text>
        <dbReference type="Rhea" id="RHEA:13625"/>
        <dbReference type="ChEBI" id="CHEBI:13193"/>
        <dbReference type="ChEBI" id="CHEBI:15377"/>
        <dbReference type="ChEBI" id="CHEBI:15825"/>
        <dbReference type="ChEBI" id="CHEBI:16708"/>
        <dbReference type="ChEBI" id="CHEBI:17499"/>
        <dbReference type="ChEBI" id="CHEBI:17660"/>
        <dbReference type="EC" id="1.5.99.12"/>
    </reaction>
</comment>
<dbReference type="GO" id="GO:0019139">
    <property type="term" value="F:cytokinin dehydrogenase activity"/>
    <property type="evidence" value="ECO:0007669"/>
    <property type="project" value="UniProtKB-EC"/>
</dbReference>
<organism evidence="11 12">
    <name type="scientific">Ananas comosus</name>
    <name type="common">Pineapple</name>
    <name type="synonym">Ananas ananas</name>
    <dbReference type="NCBI Taxonomy" id="4615"/>
    <lineage>
        <taxon>Eukaryota</taxon>
        <taxon>Viridiplantae</taxon>
        <taxon>Streptophyta</taxon>
        <taxon>Embryophyta</taxon>
        <taxon>Tracheophyta</taxon>
        <taxon>Spermatophyta</taxon>
        <taxon>Magnoliopsida</taxon>
        <taxon>Liliopsida</taxon>
        <taxon>Poales</taxon>
        <taxon>Bromeliaceae</taxon>
        <taxon>Bromelioideae</taxon>
        <taxon>Ananas</taxon>
    </lineage>
</organism>
<dbReference type="InterPro" id="IPR016170">
    <property type="entry name" value="Cytok_DH_C_sf"/>
</dbReference>
<feature type="non-terminal residue" evidence="11">
    <location>
        <position position="434"/>
    </location>
</feature>
<dbReference type="GO" id="GO:0009690">
    <property type="term" value="P:cytokinin metabolic process"/>
    <property type="evidence" value="ECO:0007669"/>
    <property type="project" value="InterPro"/>
</dbReference>
<dbReference type="InterPro" id="IPR036318">
    <property type="entry name" value="FAD-bd_PCMH-like_sf"/>
</dbReference>
<dbReference type="InterPro" id="IPR016167">
    <property type="entry name" value="FAD-bd_PCMH_sub1"/>
</dbReference>
<dbReference type="InterPro" id="IPR016164">
    <property type="entry name" value="FAD-linked_Oxase-like_C"/>
</dbReference>
<dbReference type="Gene3D" id="3.30.465.10">
    <property type="match status" value="1"/>
</dbReference>
<protein>
    <recommendedName>
        <fullName evidence="4">cytokinin dehydrogenase</fullName>
        <ecNumber evidence="4">1.5.99.12</ecNumber>
    </recommendedName>
</protein>
<feature type="domain" description="FAD-binding PCMH-type" evidence="10">
    <location>
        <begin position="67"/>
        <end position="245"/>
    </location>
</feature>